<name>A0A2P2IT82_RHIMU</name>
<accession>A0A2P2IT82</accession>
<sequence length="33" mass="4123">MFSEKYKDMVLVLKCLMLKMKPRLEEDWIGYFH</sequence>
<protein>
    <submittedName>
        <fullName evidence="1">Uncharacterized protein</fullName>
    </submittedName>
</protein>
<proteinExistence type="predicted"/>
<organism evidence="1">
    <name type="scientific">Rhizophora mucronata</name>
    <name type="common">Asiatic mangrove</name>
    <dbReference type="NCBI Taxonomy" id="61149"/>
    <lineage>
        <taxon>Eukaryota</taxon>
        <taxon>Viridiplantae</taxon>
        <taxon>Streptophyta</taxon>
        <taxon>Embryophyta</taxon>
        <taxon>Tracheophyta</taxon>
        <taxon>Spermatophyta</taxon>
        <taxon>Magnoliopsida</taxon>
        <taxon>eudicotyledons</taxon>
        <taxon>Gunneridae</taxon>
        <taxon>Pentapetalae</taxon>
        <taxon>rosids</taxon>
        <taxon>fabids</taxon>
        <taxon>Malpighiales</taxon>
        <taxon>Rhizophoraceae</taxon>
        <taxon>Rhizophora</taxon>
    </lineage>
</organism>
<dbReference type="EMBL" id="GGEC01003925">
    <property type="protein sequence ID" value="MBW84408.1"/>
    <property type="molecule type" value="Transcribed_RNA"/>
</dbReference>
<reference evidence="1" key="1">
    <citation type="submission" date="2018-02" db="EMBL/GenBank/DDBJ databases">
        <title>Rhizophora mucronata_Transcriptome.</title>
        <authorList>
            <person name="Meera S.P."/>
            <person name="Sreeshan A."/>
            <person name="Augustine A."/>
        </authorList>
    </citation>
    <scope>NUCLEOTIDE SEQUENCE</scope>
    <source>
        <tissue evidence="1">Leaf</tissue>
    </source>
</reference>
<dbReference type="AlphaFoldDB" id="A0A2P2IT82"/>
<evidence type="ECO:0000313" key="1">
    <source>
        <dbReference type="EMBL" id="MBW84408.1"/>
    </source>
</evidence>